<dbReference type="RefSeq" id="WP_382045454.1">
    <property type="nucleotide sequence ID" value="NZ_JBHSKJ010000013.1"/>
</dbReference>
<dbReference type="Proteomes" id="UP001596222">
    <property type="component" value="Unassembled WGS sequence"/>
</dbReference>
<evidence type="ECO:0000256" key="2">
    <source>
        <dbReference type="SAM" id="Phobius"/>
    </source>
</evidence>
<evidence type="ECO:0000313" key="4">
    <source>
        <dbReference type="EMBL" id="MFC5147536.1"/>
    </source>
</evidence>
<evidence type="ECO:0000259" key="3">
    <source>
        <dbReference type="Pfam" id="PF02441"/>
    </source>
</evidence>
<keyword evidence="2" id="KW-1133">Transmembrane helix</keyword>
<reference evidence="5" key="1">
    <citation type="journal article" date="2019" name="Int. J. Syst. Evol. Microbiol.">
        <title>The Global Catalogue of Microorganisms (GCM) 10K type strain sequencing project: providing services to taxonomists for standard genome sequencing and annotation.</title>
        <authorList>
            <consortium name="The Broad Institute Genomics Platform"/>
            <consortium name="The Broad Institute Genome Sequencing Center for Infectious Disease"/>
            <person name="Wu L."/>
            <person name="Ma J."/>
        </authorList>
    </citation>
    <scope>NUCLEOTIDE SEQUENCE [LARGE SCALE GENOMIC DNA]</scope>
    <source>
        <strain evidence="5">CGMCC 4.1641</strain>
    </source>
</reference>
<dbReference type="SUPFAM" id="SSF52507">
    <property type="entry name" value="Homo-oligomeric flavin-containing Cys decarboxylases, HFCD"/>
    <property type="match status" value="1"/>
</dbReference>
<keyword evidence="2" id="KW-0472">Membrane</keyword>
<feature type="region of interest" description="Disordered" evidence="1">
    <location>
        <begin position="187"/>
        <end position="211"/>
    </location>
</feature>
<dbReference type="InterPro" id="IPR036551">
    <property type="entry name" value="Flavin_trans-like"/>
</dbReference>
<organism evidence="4 5">
    <name type="scientific">Streptomyces aureoversilis</name>
    <dbReference type="NCBI Taxonomy" id="67277"/>
    <lineage>
        <taxon>Bacteria</taxon>
        <taxon>Bacillati</taxon>
        <taxon>Actinomycetota</taxon>
        <taxon>Actinomycetes</taxon>
        <taxon>Kitasatosporales</taxon>
        <taxon>Streptomycetaceae</taxon>
        <taxon>Streptomyces</taxon>
    </lineage>
</organism>
<keyword evidence="5" id="KW-1185">Reference proteome</keyword>
<keyword evidence="2" id="KW-0812">Transmembrane</keyword>
<dbReference type="PANTHER" id="PTHR14359">
    <property type="entry name" value="HOMO-OLIGOMERIC FLAVIN CONTAINING CYS DECARBOXYLASE FAMILY"/>
    <property type="match status" value="1"/>
</dbReference>
<dbReference type="Pfam" id="PF02441">
    <property type="entry name" value="Flavoprotein"/>
    <property type="match status" value="1"/>
</dbReference>
<sequence length="211" mass="22805">MEIPDAGFRRVLVVGTGALSVSFLPFWINWLQDSFPALEKRVVLTRSARRFVSPDAIAALSRQEVFTDDWDSAPPGKAPHVELAAWADLVLVHPATVHFLSRYALGLADTPVLLALQTTRAVVGVAPALPPAAQHSPVVQGHLAALRARPGVVVAPTVPAESATTGERDDGGAAPMPELFRLCAAYKAKSEQREREREREQEPQGQTEPQP</sequence>
<feature type="transmembrane region" description="Helical" evidence="2">
    <location>
        <begin position="12"/>
        <end position="31"/>
    </location>
</feature>
<comment type="caution">
    <text evidence="4">The sequence shown here is derived from an EMBL/GenBank/DDBJ whole genome shotgun (WGS) entry which is preliminary data.</text>
</comment>
<dbReference type="EMBL" id="JBHSKJ010000013">
    <property type="protein sequence ID" value="MFC5147536.1"/>
    <property type="molecule type" value="Genomic_DNA"/>
</dbReference>
<dbReference type="InterPro" id="IPR003382">
    <property type="entry name" value="Flavoprotein"/>
</dbReference>
<protein>
    <submittedName>
        <fullName evidence="4">Peptide terminal cysteine decarboxylase LxmD</fullName>
    </submittedName>
</protein>
<feature type="domain" description="Flavoprotein" evidence="3">
    <location>
        <begin position="10"/>
        <end position="156"/>
    </location>
</feature>
<accession>A0ABW0A1H8</accession>
<evidence type="ECO:0000256" key="1">
    <source>
        <dbReference type="SAM" id="MobiDB-lite"/>
    </source>
</evidence>
<evidence type="ECO:0000313" key="5">
    <source>
        <dbReference type="Proteomes" id="UP001596222"/>
    </source>
</evidence>
<dbReference type="Gene3D" id="3.40.50.1950">
    <property type="entry name" value="Flavin prenyltransferase-like"/>
    <property type="match status" value="1"/>
</dbReference>
<dbReference type="PANTHER" id="PTHR14359:SF6">
    <property type="entry name" value="PHOSPHOPANTOTHENOYLCYSTEINE DECARBOXYLASE"/>
    <property type="match status" value="1"/>
</dbReference>
<proteinExistence type="predicted"/>
<gene>
    <name evidence="4" type="primary">lxmD</name>
    <name evidence="4" type="ORF">ACFPP6_22960</name>
</gene>
<name>A0ABW0A1H8_9ACTN</name>
<feature type="compositionally biased region" description="Basic and acidic residues" evidence="1">
    <location>
        <begin position="188"/>
        <end position="202"/>
    </location>
</feature>